<proteinExistence type="predicted"/>
<name>A0ABR8PP76_9CLOT</name>
<dbReference type="RefSeq" id="WP_191767511.1">
    <property type="nucleotide sequence ID" value="NZ_JACSRA010000002.1"/>
</dbReference>
<dbReference type="Pfam" id="PF23343">
    <property type="entry name" value="REP_ORF2-G2P"/>
    <property type="match status" value="1"/>
</dbReference>
<evidence type="ECO:0000313" key="4">
    <source>
        <dbReference type="Proteomes" id="UP000627781"/>
    </source>
</evidence>
<protein>
    <recommendedName>
        <fullName evidence="2">Replication-associated protein ORF2/G2P domain-containing protein</fullName>
    </recommendedName>
</protein>
<evidence type="ECO:0000313" key="3">
    <source>
        <dbReference type="EMBL" id="MBD7909979.1"/>
    </source>
</evidence>
<evidence type="ECO:0000256" key="1">
    <source>
        <dbReference type="SAM" id="MobiDB-lite"/>
    </source>
</evidence>
<feature type="region of interest" description="Disordered" evidence="1">
    <location>
        <begin position="25"/>
        <end position="50"/>
    </location>
</feature>
<accession>A0ABR8PP76</accession>
<evidence type="ECO:0000259" key="2">
    <source>
        <dbReference type="Pfam" id="PF23343"/>
    </source>
</evidence>
<feature type="domain" description="Replication-associated protein ORF2/G2P" evidence="2">
    <location>
        <begin position="71"/>
        <end position="174"/>
    </location>
</feature>
<dbReference type="InterPro" id="IPR056906">
    <property type="entry name" value="ORF2/G2P_dom"/>
</dbReference>
<gene>
    <name evidence="3" type="ORF">H9661_01305</name>
</gene>
<comment type="caution">
    <text evidence="3">The sequence shown here is derived from an EMBL/GenBank/DDBJ whole genome shotgun (WGS) entry which is preliminary data.</text>
</comment>
<sequence>MPIREKRIYSGKYLEVEIYPITKMEQKQKRGKKNKVSLPKQKNLNDKNAKKHLRRLINANFTDKDIAFHATYDEKNLPKDEEEAKRNVQNFLRRVKTYRKKNGLEPLKYIAVTEYKEATEDKRTRTRIHHHVIMSGMDRDEVERIWGKGKHSNADRLKANELGYEELANYIAKDPKGSKRWCQSKNLKQPIVKVNDYKYSHRKVWELSREQGDKRVFENLYPGYRFTDHRVEVNDINSGTYIYVKMRRLN</sequence>
<keyword evidence="4" id="KW-1185">Reference proteome</keyword>
<dbReference type="EMBL" id="JACSRA010000002">
    <property type="protein sequence ID" value="MBD7909979.1"/>
    <property type="molecule type" value="Genomic_DNA"/>
</dbReference>
<dbReference type="Proteomes" id="UP000627781">
    <property type="component" value="Unassembled WGS sequence"/>
</dbReference>
<organism evidence="3 4">
    <name type="scientific">Clostridium cibarium</name>
    <dbReference type="NCBI Taxonomy" id="2762247"/>
    <lineage>
        <taxon>Bacteria</taxon>
        <taxon>Bacillati</taxon>
        <taxon>Bacillota</taxon>
        <taxon>Clostridia</taxon>
        <taxon>Eubacteriales</taxon>
        <taxon>Clostridiaceae</taxon>
        <taxon>Clostridium</taxon>
    </lineage>
</organism>
<reference evidence="3 4" key="1">
    <citation type="submission" date="2020-08" db="EMBL/GenBank/DDBJ databases">
        <title>A Genomic Blueprint of the Chicken Gut Microbiome.</title>
        <authorList>
            <person name="Gilroy R."/>
            <person name="Ravi A."/>
            <person name="Getino M."/>
            <person name="Pursley I."/>
            <person name="Horton D.L."/>
            <person name="Alikhan N.-F."/>
            <person name="Baker D."/>
            <person name="Gharbi K."/>
            <person name="Hall N."/>
            <person name="Watson M."/>
            <person name="Adriaenssens E.M."/>
            <person name="Foster-Nyarko E."/>
            <person name="Jarju S."/>
            <person name="Secka A."/>
            <person name="Antonio M."/>
            <person name="Oren A."/>
            <person name="Chaudhuri R."/>
            <person name="La Ragione R.M."/>
            <person name="Hildebrand F."/>
            <person name="Pallen M.J."/>
        </authorList>
    </citation>
    <scope>NUCLEOTIDE SEQUENCE [LARGE SCALE GENOMIC DNA]</scope>
    <source>
        <strain evidence="3 4">Sa3CVN1</strain>
    </source>
</reference>